<feature type="region of interest" description="Disordered" evidence="1">
    <location>
        <begin position="1"/>
        <end position="32"/>
    </location>
</feature>
<reference evidence="2 3" key="1">
    <citation type="journal article" date="2020" name="BMC Genomics">
        <title>Intraspecific diversification of the crop wild relative Brassica cretica Lam. using demographic model selection.</title>
        <authorList>
            <person name="Kioukis A."/>
            <person name="Michalopoulou V.A."/>
            <person name="Briers L."/>
            <person name="Pirintsos S."/>
            <person name="Studholme D.J."/>
            <person name="Pavlidis P."/>
            <person name="Sarris P.F."/>
        </authorList>
    </citation>
    <scope>NUCLEOTIDE SEQUENCE [LARGE SCALE GENOMIC DNA]</scope>
    <source>
        <strain evidence="3">cv. PFS-1207/04</strain>
    </source>
</reference>
<keyword evidence="3" id="KW-1185">Reference proteome</keyword>
<protein>
    <submittedName>
        <fullName evidence="2">Uncharacterized protein</fullName>
    </submittedName>
</protein>
<accession>A0ABQ7ELB5</accession>
<gene>
    <name evidence="2" type="ORF">DY000_02021623</name>
</gene>
<sequence length="193" mass="22262">MHQSLQDRSSLPRIPPLAQHRHAASWNHQERNDRDETWWKIFSLKAGSFLLKKKREKKVGKVENLVLKEEKRSKDLLWEKICGNEQLDRPWISARPFAELDQVQFGERPSWIEHGFSSAVRGAGLVQLGKLPSWIERGFSSAVRGAGSNLDSARLFAELDRTRIQLGRSPSWTNPVRRMPELDRPESVFTLSL</sequence>
<evidence type="ECO:0000313" key="3">
    <source>
        <dbReference type="Proteomes" id="UP000266723"/>
    </source>
</evidence>
<dbReference type="Proteomes" id="UP000266723">
    <property type="component" value="Unassembled WGS sequence"/>
</dbReference>
<evidence type="ECO:0000256" key="1">
    <source>
        <dbReference type="SAM" id="MobiDB-lite"/>
    </source>
</evidence>
<comment type="caution">
    <text evidence="2">The sequence shown here is derived from an EMBL/GenBank/DDBJ whole genome shotgun (WGS) entry which is preliminary data.</text>
</comment>
<organism evidence="2 3">
    <name type="scientific">Brassica cretica</name>
    <name type="common">Mustard</name>
    <dbReference type="NCBI Taxonomy" id="69181"/>
    <lineage>
        <taxon>Eukaryota</taxon>
        <taxon>Viridiplantae</taxon>
        <taxon>Streptophyta</taxon>
        <taxon>Embryophyta</taxon>
        <taxon>Tracheophyta</taxon>
        <taxon>Spermatophyta</taxon>
        <taxon>Magnoliopsida</taxon>
        <taxon>eudicotyledons</taxon>
        <taxon>Gunneridae</taxon>
        <taxon>Pentapetalae</taxon>
        <taxon>rosids</taxon>
        <taxon>malvids</taxon>
        <taxon>Brassicales</taxon>
        <taxon>Brassicaceae</taxon>
        <taxon>Brassiceae</taxon>
        <taxon>Brassica</taxon>
    </lineage>
</organism>
<dbReference type="EMBL" id="QGKV02000299">
    <property type="protein sequence ID" value="KAF3597842.1"/>
    <property type="molecule type" value="Genomic_DNA"/>
</dbReference>
<name>A0ABQ7ELB5_BRACR</name>
<evidence type="ECO:0000313" key="2">
    <source>
        <dbReference type="EMBL" id="KAF3597842.1"/>
    </source>
</evidence>
<proteinExistence type="predicted"/>